<sequence length="392" mass="42436">MAQEKRDYYEVLGVSKTATDAEIKKAYRKLAMKYHPDYNPGDKDAEEKFKEVNEANEVLSDPKKRQLYDQYGFAGVDPTYAAQNGGGPGAGGFGGFGGDGVDLGDIFGDIFGGGFGGFGGSSRQANPNAPRKGQDIRVRITLSFDEAVHGCKKNITFTRQQECTECHGSGCAAGSSPETCPDCGGRGFVIRQQRTPFGVMQTQQPCSRCGGKGKLVKNPCKVCHGAGKVAAKKTLEVSIPMGIDDDQSFALRGMGDAGANGGPAGDVIVMVTVRPSEVFQRDGYDVWVTVPITFSQAVLGDTVQVPSIDGKVEYTVPEGTQSGTTFRLRGKGIQYLNGRGRGDMYVKCEVEIPKKLNKTQREALKKFEGTLKEENYEKRKGFFKKLKDMFNS</sequence>
<dbReference type="Pfam" id="PF00226">
    <property type="entry name" value="DnaJ"/>
    <property type="match status" value="1"/>
</dbReference>
<dbReference type="CDD" id="cd10747">
    <property type="entry name" value="DnaJ_C"/>
    <property type="match status" value="1"/>
</dbReference>
<comment type="caution">
    <text evidence="11">The sequence shown here is derived from an EMBL/GenBank/DDBJ whole genome shotgun (WGS) entry which is preliminary data.</text>
</comment>
<proteinExistence type="inferred from homology"/>
<evidence type="ECO:0000256" key="7">
    <source>
        <dbReference type="HAMAP-Rule" id="MF_01152"/>
    </source>
</evidence>
<gene>
    <name evidence="7 11" type="primary">dnaJ</name>
    <name evidence="11" type="ORF">RX402_08295</name>
</gene>
<evidence type="ECO:0000313" key="12">
    <source>
        <dbReference type="Proteomes" id="UP001263246"/>
    </source>
</evidence>
<feature type="binding site" evidence="7">
    <location>
        <position position="180"/>
    </location>
    <ligand>
        <name>Zn(2+)</name>
        <dbReference type="ChEBI" id="CHEBI:29105"/>
        <label>2</label>
    </ligand>
</feature>
<dbReference type="InterPro" id="IPR008971">
    <property type="entry name" value="HSP40/DnaJ_pept-bd"/>
</dbReference>
<dbReference type="PANTHER" id="PTHR43096">
    <property type="entry name" value="DNAJ HOMOLOG 1, MITOCHONDRIAL-RELATED"/>
    <property type="match status" value="1"/>
</dbReference>
<evidence type="ECO:0000256" key="8">
    <source>
        <dbReference type="PROSITE-ProRule" id="PRU00546"/>
    </source>
</evidence>
<comment type="domain">
    <text evidence="7">The J domain is necessary and sufficient to stimulate DnaK ATPase activity. Zinc center 1 plays an important role in the autonomous, DnaK-independent chaperone activity of DnaJ. Zinc center 2 is essential for interaction with DnaK and for DnaJ activity.</text>
</comment>
<keyword evidence="7" id="KW-0346">Stress response</keyword>
<feature type="repeat" description="CXXCXGXG motif" evidence="7">
    <location>
        <begin position="180"/>
        <end position="187"/>
    </location>
</feature>
<dbReference type="Gene3D" id="2.60.260.20">
    <property type="entry name" value="Urease metallochaperone UreE, N-terminal domain"/>
    <property type="match status" value="2"/>
</dbReference>
<dbReference type="PROSITE" id="PS50076">
    <property type="entry name" value="DNAJ_2"/>
    <property type="match status" value="1"/>
</dbReference>
<keyword evidence="2 7" id="KW-0479">Metal-binding</keyword>
<dbReference type="InterPro" id="IPR036410">
    <property type="entry name" value="HSP_DnaJ_Cys-rich_dom_sf"/>
</dbReference>
<keyword evidence="12" id="KW-1185">Reference proteome</keyword>
<evidence type="ECO:0000256" key="4">
    <source>
        <dbReference type="ARBA" id="ARBA00022771"/>
    </source>
</evidence>
<dbReference type="SUPFAM" id="SSF46565">
    <property type="entry name" value="Chaperone J-domain"/>
    <property type="match status" value="1"/>
</dbReference>
<dbReference type="InterPro" id="IPR018253">
    <property type="entry name" value="DnaJ_domain_CS"/>
</dbReference>
<dbReference type="Gene3D" id="2.10.230.10">
    <property type="entry name" value="Heat shock protein DnaJ, cysteine-rich domain"/>
    <property type="match status" value="1"/>
</dbReference>
<dbReference type="InterPro" id="IPR001305">
    <property type="entry name" value="HSP_DnaJ_Cys-rich_dom"/>
</dbReference>
<dbReference type="SMART" id="SM00271">
    <property type="entry name" value="DnaJ"/>
    <property type="match status" value="1"/>
</dbReference>
<feature type="binding site" evidence="7">
    <location>
        <position position="220"/>
    </location>
    <ligand>
        <name>Zn(2+)</name>
        <dbReference type="ChEBI" id="CHEBI:29105"/>
        <label>1</label>
    </ligand>
</feature>
<comment type="function">
    <text evidence="7">Participates actively in the response to hyperosmotic and heat shock by preventing the aggregation of stress-denatured proteins and by disaggregating proteins, also in an autonomous, DnaK-independent fashion. Unfolded proteins bind initially to DnaJ; upon interaction with the DnaJ-bound protein, DnaK hydrolyzes its bound ATP, resulting in the formation of a stable complex. GrpE releases ADP from DnaK; ATP binding to DnaK triggers the release of the substrate protein, thus completing the reaction cycle. Several rounds of ATP-dependent interactions between DnaJ, DnaK and GrpE are required for fully efficient folding. Also involved, together with DnaK and GrpE, in the DNA replication of plasmids through activation of initiation proteins.</text>
</comment>
<keyword evidence="5 7" id="KW-0862">Zinc</keyword>
<dbReference type="PRINTS" id="PR00625">
    <property type="entry name" value="JDOMAIN"/>
</dbReference>
<feature type="repeat" description="CXXCXGXG motif" evidence="7">
    <location>
        <begin position="206"/>
        <end position="213"/>
    </location>
</feature>
<comment type="subcellular location">
    <subcellularLocation>
        <location evidence="7">Cytoplasm</location>
    </subcellularLocation>
</comment>
<dbReference type="Gene3D" id="1.10.287.110">
    <property type="entry name" value="DnaJ domain"/>
    <property type="match status" value="1"/>
</dbReference>
<dbReference type="NCBIfam" id="TIGR02349">
    <property type="entry name" value="DnaJ_bact"/>
    <property type="match status" value="1"/>
</dbReference>
<keyword evidence="3 7" id="KW-0677">Repeat</keyword>
<dbReference type="SUPFAM" id="SSF57938">
    <property type="entry name" value="DnaJ/Hsp40 cysteine-rich domain"/>
    <property type="match status" value="1"/>
</dbReference>
<keyword evidence="11" id="KW-0560">Oxidoreductase</keyword>
<evidence type="ECO:0000256" key="5">
    <source>
        <dbReference type="ARBA" id="ARBA00022833"/>
    </source>
</evidence>
<comment type="cofactor">
    <cofactor evidence="7">
        <name>Zn(2+)</name>
        <dbReference type="ChEBI" id="CHEBI:29105"/>
    </cofactor>
    <text evidence="7">Binds 2 Zn(2+) ions per monomer.</text>
</comment>
<dbReference type="PROSITE" id="PS00636">
    <property type="entry name" value="DNAJ_1"/>
    <property type="match status" value="1"/>
</dbReference>
<dbReference type="Pfam" id="PF01556">
    <property type="entry name" value="DnaJ_C"/>
    <property type="match status" value="1"/>
</dbReference>
<dbReference type="InterPro" id="IPR001623">
    <property type="entry name" value="DnaJ_domain"/>
</dbReference>
<feature type="binding site" evidence="7">
    <location>
        <position position="183"/>
    </location>
    <ligand>
        <name>Zn(2+)</name>
        <dbReference type="ChEBI" id="CHEBI:29105"/>
        <label>2</label>
    </ligand>
</feature>
<evidence type="ECO:0000259" key="9">
    <source>
        <dbReference type="PROSITE" id="PS50076"/>
    </source>
</evidence>
<feature type="repeat" description="CXXCXGXG motif" evidence="7">
    <location>
        <begin position="163"/>
        <end position="170"/>
    </location>
</feature>
<accession>A0ABU3TZL9</accession>
<dbReference type="PANTHER" id="PTHR43096:SF52">
    <property type="entry name" value="DNAJ HOMOLOG 1, MITOCHONDRIAL-RELATED"/>
    <property type="match status" value="1"/>
</dbReference>
<keyword evidence="6 7" id="KW-0143">Chaperone</keyword>
<dbReference type="PROSITE" id="PS51188">
    <property type="entry name" value="ZF_CR"/>
    <property type="match status" value="1"/>
</dbReference>
<keyword evidence="1 7" id="KW-0235">DNA replication</keyword>
<comment type="subunit">
    <text evidence="7">Homodimer.</text>
</comment>
<dbReference type="Proteomes" id="UP001263246">
    <property type="component" value="Unassembled WGS sequence"/>
</dbReference>
<feature type="repeat" description="CXXCXGXG motif" evidence="7">
    <location>
        <begin position="220"/>
        <end position="227"/>
    </location>
</feature>
<dbReference type="GO" id="GO:0016491">
    <property type="term" value="F:oxidoreductase activity"/>
    <property type="evidence" value="ECO:0007669"/>
    <property type="project" value="UniProtKB-KW"/>
</dbReference>
<evidence type="ECO:0000256" key="6">
    <source>
        <dbReference type="ARBA" id="ARBA00023186"/>
    </source>
</evidence>
<dbReference type="SUPFAM" id="SSF49493">
    <property type="entry name" value="HSP40/DnaJ peptide-binding domain"/>
    <property type="match status" value="2"/>
</dbReference>
<evidence type="ECO:0000313" key="11">
    <source>
        <dbReference type="EMBL" id="MDU8688742.1"/>
    </source>
</evidence>
<feature type="binding site" evidence="7">
    <location>
        <position position="209"/>
    </location>
    <ligand>
        <name>Zn(2+)</name>
        <dbReference type="ChEBI" id="CHEBI:29105"/>
        <label>2</label>
    </ligand>
</feature>
<dbReference type="HAMAP" id="MF_01152">
    <property type="entry name" value="DnaJ"/>
    <property type="match status" value="1"/>
</dbReference>
<dbReference type="CDD" id="cd10719">
    <property type="entry name" value="DnaJ_zf"/>
    <property type="match status" value="1"/>
</dbReference>
<evidence type="ECO:0000256" key="2">
    <source>
        <dbReference type="ARBA" id="ARBA00022723"/>
    </source>
</evidence>
<evidence type="ECO:0000256" key="1">
    <source>
        <dbReference type="ARBA" id="ARBA00022705"/>
    </source>
</evidence>
<feature type="binding site" evidence="7">
    <location>
        <position position="163"/>
    </location>
    <ligand>
        <name>Zn(2+)</name>
        <dbReference type="ChEBI" id="CHEBI:29105"/>
        <label>1</label>
    </ligand>
</feature>
<organism evidence="11 12">
    <name type="scientific">Faecalibacterium wellingii</name>
    <dbReference type="NCBI Taxonomy" id="2929491"/>
    <lineage>
        <taxon>Bacteria</taxon>
        <taxon>Bacillati</taxon>
        <taxon>Bacillota</taxon>
        <taxon>Clostridia</taxon>
        <taxon>Eubacteriales</taxon>
        <taxon>Oscillospiraceae</taxon>
        <taxon>Faecalibacterium</taxon>
    </lineage>
</organism>
<feature type="zinc finger region" description="CR-type" evidence="8">
    <location>
        <begin position="150"/>
        <end position="232"/>
    </location>
</feature>
<name>A0ABU3TZL9_9FIRM</name>
<dbReference type="InterPro" id="IPR002939">
    <property type="entry name" value="DnaJ_C"/>
</dbReference>
<dbReference type="RefSeq" id="WP_249237827.1">
    <property type="nucleotide sequence ID" value="NZ_CP094473.1"/>
</dbReference>
<dbReference type="NCBIfam" id="NF008035">
    <property type="entry name" value="PRK10767.1"/>
    <property type="match status" value="1"/>
</dbReference>
<feature type="binding site" evidence="7">
    <location>
        <position position="206"/>
    </location>
    <ligand>
        <name>Zn(2+)</name>
        <dbReference type="ChEBI" id="CHEBI:29105"/>
        <label>2</label>
    </ligand>
</feature>
<feature type="domain" description="J" evidence="9">
    <location>
        <begin position="7"/>
        <end position="72"/>
    </location>
</feature>
<reference evidence="11 12" key="1">
    <citation type="submission" date="2023-10" db="EMBL/GenBank/DDBJ databases">
        <title>Host Genetic Regulation of Human Gut Microbial Structural Variation.</title>
        <authorList>
            <person name="Harmsen H.J.M."/>
        </authorList>
    </citation>
    <scope>NUCLEOTIDE SEQUENCE [LARGE SCALE GENOMIC DNA]</scope>
    <source>
        <strain evidence="11 12">HTF-F</strain>
    </source>
</reference>
<keyword evidence="7" id="KW-0963">Cytoplasm</keyword>
<feature type="binding site" evidence="7">
    <location>
        <position position="223"/>
    </location>
    <ligand>
        <name>Zn(2+)</name>
        <dbReference type="ChEBI" id="CHEBI:29105"/>
        <label>1</label>
    </ligand>
</feature>
<evidence type="ECO:0000259" key="10">
    <source>
        <dbReference type="PROSITE" id="PS51188"/>
    </source>
</evidence>
<comment type="similarity">
    <text evidence="7">Belongs to the DnaJ family.</text>
</comment>
<keyword evidence="4 7" id="KW-0863">Zinc-finger</keyword>
<evidence type="ECO:0000256" key="3">
    <source>
        <dbReference type="ARBA" id="ARBA00022737"/>
    </source>
</evidence>
<dbReference type="EMBL" id="JAWHPR010000004">
    <property type="protein sequence ID" value="MDU8688742.1"/>
    <property type="molecule type" value="Genomic_DNA"/>
</dbReference>
<protein>
    <recommendedName>
        <fullName evidence="7">Chaperone protein DnaJ</fullName>
    </recommendedName>
</protein>
<dbReference type="InterPro" id="IPR012724">
    <property type="entry name" value="DnaJ"/>
</dbReference>
<feature type="binding site" evidence="7">
    <location>
        <position position="166"/>
    </location>
    <ligand>
        <name>Zn(2+)</name>
        <dbReference type="ChEBI" id="CHEBI:29105"/>
        <label>1</label>
    </ligand>
</feature>
<dbReference type="InterPro" id="IPR036869">
    <property type="entry name" value="J_dom_sf"/>
</dbReference>
<feature type="domain" description="CR-type" evidence="10">
    <location>
        <begin position="150"/>
        <end position="232"/>
    </location>
</feature>
<dbReference type="Pfam" id="PF00684">
    <property type="entry name" value="DnaJ_CXXCXGXG"/>
    <property type="match status" value="1"/>
</dbReference>
<dbReference type="CDD" id="cd06257">
    <property type="entry name" value="DnaJ"/>
    <property type="match status" value="1"/>
</dbReference>